<keyword evidence="2" id="KW-1185">Reference proteome</keyword>
<dbReference type="Proteomes" id="UP000319852">
    <property type="component" value="Chromosome"/>
</dbReference>
<evidence type="ECO:0000313" key="2">
    <source>
        <dbReference type="Proteomes" id="UP000319852"/>
    </source>
</evidence>
<evidence type="ECO:0008006" key="3">
    <source>
        <dbReference type="Google" id="ProtNLM"/>
    </source>
</evidence>
<protein>
    <recommendedName>
        <fullName evidence="3">PEP-CTERM protein-sorting domain-containing protein</fullName>
    </recommendedName>
</protein>
<proteinExistence type="predicted"/>
<dbReference type="EMBL" id="CP036263">
    <property type="protein sequence ID" value="QDT00229.1"/>
    <property type="molecule type" value="Genomic_DNA"/>
</dbReference>
<sequence length="944" mass="96169">MRFMPYIVHHVPLVVVAFALAVPIGSFVADPVQAALLTRTWNGADANWTVNAQWAPTGFPNNGTTNTFHAIISAGTPALNQNITLDQLTLNGGAIAGTQNLTVLNSTLWSGGELTGTGLTTLGGAATLNGDAKYLTNRRQVVSNGTTNFSGGDLYVNAPGDAGLAPTWTNNGTFNAIDEADIVLQDFGGTRPRFTNAATGIFNKSGVGTETYISTEFHNAGTVNVNSGILALVGGGTDNGSYTLSPLTELTFHGGDRMLTAASSISGTGNIGVYGGAVTINGALNMSGAAQLLAQGGSIDVNGTFTAPNTITVSGGGAIFNTAPFTMAGPVTLSSGSLGGSANMALNGGFDWSGGELTGTGTTTLSGTTTLNESEKYLTDRRQVVSNGTTTLSGGSLNMYAPGDDGLAPTWTNNGTFNATDEADIVLQDFGGSRPRFTNAATGIYNKSGVGTETYISTEFHNAGTVHINSGYLSLYDGADSGSYTLASSTELNFYGGDRTLSATSSISGTGNVGVYGGTVTVDGALNLSAAGQLLVQGGSLGINGSARTIAVPVTLSSGSLGGSANMALNGGFDWSGGELTGTGTTTLSGTTTLNESEKYLTDRRQVVSNGTTTLSGGSLNMYAPGDDGLAPTWTNNGTFNATDEADIVLQDFGGSRPRFTNAATGIYNKSGVGTETYISTVFHNAGKISVNSGRLNLAGQYTQTAGSLQLKGGAVTAGLPLDIQGGSLTGTGTITGDVASNGLISPGLSAGSLVIAGDLSVGPNSIFEFEIGGLTQGTQYDYVTEAGAAQLSLDGLLSLSLINGFIPSHAQSFAVLRSNTTLTGSFDNVASGNRLTTSDGSGSFRVRYGAGAPNTSRVTLSNFFLTGDFDQDNDVDGNDFLIWQRGGSPNGIHSSDLAFWKSQFGSVTALTAVIHTVPEPSSLVLVAGGMSSLILLRKRRLSE</sequence>
<dbReference type="InterPro" id="IPR013424">
    <property type="entry name" value="Ice-binding_C"/>
</dbReference>
<reference evidence="1 2" key="1">
    <citation type="submission" date="2019-02" db="EMBL/GenBank/DDBJ databases">
        <title>Deep-cultivation of Planctomycetes and their phenomic and genomic characterization uncovers novel biology.</title>
        <authorList>
            <person name="Wiegand S."/>
            <person name="Jogler M."/>
            <person name="Boedeker C."/>
            <person name="Pinto D."/>
            <person name="Vollmers J."/>
            <person name="Rivas-Marin E."/>
            <person name="Kohn T."/>
            <person name="Peeters S.H."/>
            <person name="Heuer A."/>
            <person name="Rast P."/>
            <person name="Oberbeckmann S."/>
            <person name="Bunk B."/>
            <person name="Jeske O."/>
            <person name="Meyerdierks A."/>
            <person name="Storesund J.E."/>
            <person name="Kallscheuer N."/>
            <person name="Luecker S."/>
            <person name="Lage O.M."/>
            <person name="Pohl T."/>
            <person name="Merkel B.J."/>
            <person name="Hornburger P."/>
            <person name="Mueller R.-W."/>
            <person name="Bruemmer F."/>
            <person name="Labrenz M."/>
            <person name="Spormann A.M."/>
            <person name="Op den Camp H."/>
            <person name="Overmann J."/>
            <person name="Amann R."/>
            <person name="Jetten M.S.M."/>
            <person name="Mascher T."/>
            <person name="Medema M.H."/>
            <person name="Devos D.P."/>
            <person name="Kaster A.-K."/>
            <person name="Ovreas L."/>
            <person name="Rohde M."/>
            <person name="Galperin M.Y."/>
            <person name="Jogler C."/>
        </authorList>
    </citation>
    <scope>NUCLEOTIDE SEQUENCE [LARGE SCALE GENOMIC DNA]</scope>
    <source>
        <strain evidence="1 2">HG15A2</strain>
    </source>
</reference>
<organism evidence="1 2">
    <name type="scientific">Adhaeretor mobilis</name>
    <dbReference type="NCBI Taxonomy" id="1930276"/>
    <lineage>
        <taxon>Bacteria</taxon>
        <taxon>Pseudomonadati</taxon>
        <taxon>Planctomycetota</taxon>
        <taxon>Planctomycetia</taxon>
        <taxon>Pirellulales</taxon>
        <taxon>Lacipirellulaceae</taxon>
        <taxon>Adhaeretor</taxon>
    </lineage>
</organism>
<dbReference type="NCBIfam" id="TIGR02595">
    <property type="entry name" value="PEP_CTERM"/>
    <property type="match status" value="1"/>
</dbReference>
<dbReference type="AlphaFoldDB" id="A0A517MZB8"/>
<accession>A0A517MZB8</accession>
<dbReference type="RefSeq" id="WP_218932039.1">
    <property type="nucleotide sequence ID" value="NZ_CP036263.1"/>
</dbReference>
<name>A0A517MZB8_9BACT</name>
<evidence type="ECO:0000313" key="1">
    <source>
        <dbReference type="EMBL" id="QDT00229.1"/>
    </source>
</evidence>
<dbReference type="KEGG" id="amob:HG15A2_35650"/>
<gene>
    <name evidence="1" type="ORF">HG15A2_35650</name>
</gene>